<sequence length="410" mass="47035">MLFSIGGARSQSRAELGAINKQTITPLNIGDTIPDELWDLPLPVVNHPDGKEIITLREYEDKLIILDFWATWCAPCVKSLYKLDTLQKEFKDDIAVIAASYEAGNIVAKAYKERGWRLPSTFSDTLTKKYFPHLSVPHQVIIDKSQVIAITNANEVDHQKITNILAGKQQQFNLKKEFEIDRFRSIIPYVHTTSHRQDFQSVLTGYINGIANSGHGHNGVLKELHVFNQPISFIYNNVLKISPNMIELEVNDKEWFSRKTRNVYDNLFCYQLIVPSTVSDIQMKNIAVSNLNSYLNLNGRFEKREIECYVIVDKDNSLFPLKIDTSGKNEYLFDTIFGLLNFSLNWRPNAKRFIVEATYKGSVWVENPNREIAELKNDIPKLNEFLADYNLEVIKGVRKADVFVISENQP</sequence>
<dbReference type="PANTHER" id="PTHR42852">
    <property type="entry name" value="THIOL:DISULFIDE INTERCHANGE PROTEIN DSBE"/>
    <property type="match status" value="1"/>
</dbReference>
<protein>
    <submittedName>
        <fullName evidence="3">TlpA family protein disulfide reductase</fullName>
    </submittedName>
</protein>
<accession>A0ABS1R6E9</accession>
<dbReference type="EMBL" id="JAERTY010000008">
    <property type="protein sequence ID" value="MBL1410070.1"/>
    <property type="molecule type" value="Genomic_DNA"/>
</dbReference>
<dbReference type="InterPro" id="IPR000866">
    <property type="entry name" value="AhpC/TSA"/>
</dbReference>
<evidence type="ECO:0000313" key="4">
    <source>
        <dbReference type="Proteomes" id="UP000625283"/>
    </source>
</evidence>
<organism evidence="3 4">
    <name type="scientific">Sphingobacterium faecale</name>
    <dbReference type="NCBI Taxonomy" id="2803775"/>
    <lineage>
        <taxon>Bacteria</taxon>
        <taxon>Pseudomonadati</taxon>
        <taxon>Bacteroidota</taxon>
        <taxon>Sphingobacteriia</taxon>
        <taxon>Sphingobacteriales</taxon>
        <taxon>Sphingobacteriaceae</taxon>
        <taxon>Sphingobacterium</taxon>
    </lineage>
</organism>
<evidence type="ECO:0000313" key="3">
    <source>
        <dbReference type="EMBL" id="MBL1410070.1"/>
    </source>
</evidence>
<dbReference type="InterPro" id="IPR017937">
    <property type="entry name" value="Thioredoxin_CS"/>
</dbReference>
<evidence type="ECO:0000259" key="2">
    <source>
        <dbReference type="PROSITE" id="PS51352"/>
    </source>
</evidence>
<dbReference type="PROSITE" id="PS51352">
    <property type="entry name" value="THIOREDOXIN_2"/>
    <property type="match status" value="1"/>
</dbReference>
<evidence type="ECO:0000256" key="1">
    <source>
        <dbReference type="ARBA" id="ARBA00023284"/>
    </source>
</evidence>
<dbReference type="SUPFAM" id="SSF52833">
    <property type="entry name" value="Thioredoxin-like"/>
    <property type="match status" value="1"/>
</dbReference>
<dbReference type="CDD" id="cd02966">
    <property type="entry name" value="TlpA_like_family"/>
    <property type="match status" value="1"/>
</dbReference>
<dbReference type="InterPro" id="IPR036249">
    <property type="entry name" value="Thioredoxin-like_sf"/>
</dbReference>
<proteinExistence type="predicted"/>
<reference evidence="3 4" key="1">
    <citation type="submission" date="2021-01" db="EMBL/GenBank/DDBJ databases">
        <title>C459-1 draft genome sequence.</title>
        <authorList>
            <person name="Zhang X.-F."/>
        </authorList>
    </citation>
    <scope>NUCLEOTIDE SEQUENCE [LARGE SCALE GENOMIC DNA]</scope>
    <source>
        <strain evidence="4">C459-1</strain>
    </source>
</reference>
<dbReference type="InterPro" id="IPR050553">
    <property type="entry name" value="Thioredoxin_ResA/DsbE_sf"/>
</dbReference>
<gene>
    <name evidence="3" type="ORF">JKG61_15050</name>
</gene>
<dbReference type="Gene3D" id="3.40.30.10">
    <property type="entry name" value="Glutaredoxin"/>
    <property type="match status" value="1"/>
</dbReference>
<keyword evidence="1" id="KW-0676">Redox-active center</keyword>
<dbReference type="PANTHER" id="PTHR42852:SF13">
    <property type="entry name" value="PROTEIN DIPZ"/>
    <property type="match status" value="1"/>
</dbReference>
<dbReference type="PROSITE" id="PS00194">
    <property type="entry name" value="THIOREDOXIN_1"/>
    <property type="match status" value="1"/>
</dbReference>
<feature type="domain" description="Thioredoxin" evidence="2">
    <location>
        <begin position="31"/>
        <end position="170"/>
    </location>
</feature>
<dbReference type="InterPro" id="IPR013766">
    <property type="entry name" value="Thioredoxin_domain"/>
</dbReference>
<keyword evidence="4" id="KW-1185">Reference proteome</keyword>
<dbReference type="Pfam" id="PF00578">
    <property type="entry name" value="AhpC-TSA"/>
    <property type="match status" value="1"/>
</dbReference>
<name>A0ABS1R6E9_9SPHI</name>
<dbReference type="RefSeq" id="WP_202103778.1">
    <property type="nucleotide sequence ID" value="NZ_JAERTY010000008.1"/>
</dbReference>
<dbReference type="Proteomes" id="UP000625283">
    <property type="component" value="Unassembled WGS sequence"/>
</dbReference>
<comment type="caution">
    <text evidence="3">The sequence shown here is derived from an EMBL/GenBank/DDBJ whole genome shotgun (WGS) entry which is preliminary data.</text>
</comment>